<evidence type="ECO:0000313" key="2">
    <source>
        <dbReference type="Proteomes" id="UP000001542"/>
    </source>
</evidence>
<gene>
    <name evidence="1" type="ORF">TVAG_102020</name>
</gene>
<protein>
    <recommendedName>
        <fullName evidence="3">USP domain-containing protein</fullName>
    </recommendedName>
</protein>
<dbReference type="InParanoid" id="A2FEG0"/>
<evidence type="ECO:0008006" key="3">
    <source>
        <dbReference type="Google" id="ProtNLM"/>
    </source>
</evidence>
<dbReference type="EMBL" id="DS113747">
    <property type="protein sequence ID" value="EAX96697.1"/>
    <property type="molecule type" value="Genomic_DNA"/>
</dbReference>
<reference evidence="1" key="2">
    <citation type="journal article" date="2007" name="Science">
        <title>Draft genome sequence of the sexually transmitted pathogen Trichomonas vaginalis.</title>
        <authorList>
            <person name="Carlton J.M."/>
            <person name="Hirt R.P."/>
            <person name="Silva J.C."/>
            <person name="Delcher A.L."/>
            <person name="Schatz M."/>
            <person name="Zhao Q."/>
            <person name="Wortman J.R."/>
            <person name="Bidwell S.L."/>
            <person name="Alsmark U.C.M."/>
            <person name="Besteiro S."/>
            <person name="Sicheritz-Ponten T."/>
            <person name="Noel C.J."/>
            <person name="Dacks J.B."/>
            <person name="Foster P.G."/>
            <person name="Simillion C."/>
            <person name="Van de Peer Y."/>
            <person name="Miranda-Saavedra D."/>
            <person name="Barton G.J."/>
            <person name="Westrop G.D."/>
            <person name="Mueller S."/>
            <person name="Dessi D."/>
            <person name="Fiori P.L."/>
            <person name="Ren Q."/>
            <person name="Paulsen I."/>
            <person name="Zhang H."/>
            <person name="Bastida-Corcuera F.D."/>
            <person name="Simoes-Barbosa A."/>
            <person name="Brown M.T."/>
            <person name="Hayes R.D."/>
            <person name="Mukherjee M."/>
            <person name="Okumura C.Y."/>
            <person name="Schneider R."/>
            <person name="Smith A.J."/>
            <person name="Vanacova S."/>
            <person name="Villalvazo M."/>
            <person name="Haas B.J."/>
            <person name="Pertea M."/>
            <person name="Feldblyum T.V."/>
            <person name="Utterback T.R."/>
            <person name="Shu C.L."/>
            <person name="Osoegawa K."/>
            <person name="de Jong P.J."/>
            <person name="Hrdy I."/>
            <person name="Horvathova L."/>
            <person name="Zubacova Z."/>
            <person name="Dolezal P."/>
            <person name="Malik S.B."/>
            <person name="Logsdon J.M. Jr."/>
            <person name="Henze K."/>
            <person name="Gupta A."/>
            <person name="Wang C.C."/>
            <person name="Dunne R.L."/>
            <person name="Upcroft J.A."/>
            <person name="Upcroft P."/>
            <person name="White O."/>
            <person name="Salzberg S.L."/>
            <person name="Tang P."/>
            <person name="Chiu C.-H."/>
            <person name="Lee Y.-S."/>
            <person name="Embley T.M."/>
            <person name="Coombs G.H."/>
            <person name="Mottram J.C."/>
            <person name="Tachezy J."/>
            <person name="Fraser-Liggett C.M."/>
            <person name="Johnson P.J."/>
        </authorList>
    </citation>
    <scope>NUCLEOTIDE SEQUENCE [LARGE SCALE GENOMIC DNA]</scope>
    <source>
        <strain evidence="1">G3</strain>
    </source>
</reference>
<evidence type="ECO:0000313" key="1">
    <source>
        <dbReference type="EMBL" id="EAX96697.1"/>
    </source>
</evidence>
<accession>A2FEG0</accession>
<dbReference type="VEuPathDB" id="TrichDB:TVAGG3_0700820"/>
<keyword evidence="2" id="KW-1185">Reference proteome</keyword>
<dbReference type="AlphaFoldDB" id="A2FEG0"/>
<dbReference type="Proteomes" id="UP000001542">
    <property type="component" value="Unassembled WGS sequence"/>
</dbReference>
<dbReference type="KEGG" id="tva:4754471"/>
<dbReference type="VEuPathDB" id="TrichDB:TVAG_102020"/>
<sequence length="422" mass="49879">MFRLIIYELDFVYCRSMNDRALCVFNSANCVTAMHNIISGKIGIKKEQLNNNIVHIIKKELPFKKCDLEIRIDGDEGCNFKRFLVKPCLKCGIRNQNAYCYAIVIIQLFTFIPELKSRLNEILLKCISFYDSMTKNNHQIKEINEQQNTETSEMQSCQSRYINPRNSEEKDEWDKLIESTRPSPPDEWDELIAAMQKSSANINHHKVEEVSVEKENIPNYEMTVEENHAYLTMQSLYGLINRGFNKLGRIDVFLDCFYCGLDPDFQTDEPIVFIETLFEIFSRVNEEAIGINCREFYHNLVYATENKLSLNWISHSYDCRPENAPEYLFLEIFDCQTCLVPRHFSFNSEITYFPVAFIMNPLFQHYAHFYILIKYKEGAWHYLNDSNYELWPFSIVKTDIEKNLNKNYAFIGVYQKRERIRA</sequence>
<proteinExistence type="predicted"/>
<reference evidence="1" key="1">
    <citation type="submission" date="2006-10" db="EMBL/GenBank/DDBJ databases">
        <authorList>
            <person name="Amadeo P."/>
            <person name="Zhao Q."/>
            <person name="Wortman J."/>
            <person name="Fraser-Liggett C."/>
            <person name="Carlton J."/>
        </authorList>
    </citation>
    <scope>NUCLEOTIDE SEQUENCE</scope>
    <source>
        <strain evidence="1">G3</strain>
    </source>
</reference>
<dbReference type="RefSeq" id="XP_001309627.1">
    <property type="nucleotide sequence ID" value="XM_001309626.1"/>
</dbReference>
<name>A2FEG0_TRIV3</name>
<organism evidence="1 2">
    <name type="scientific">Trichomonas vaginalis (strain ATCC PRA-98 / G3)</name>
    <dbReference type="NCBI Taxonomy" id="412133"/>
    <lineage>
        <taxon>Eukaryota</taxon>
        <taxon>Metamonada</taxon>
        <taxon>Parabasalia</taxon>
        <taxon>Trichomonadida</taxon>
        <taxon>Trichomonadidae</taxon>
        <taxon>Trichomonas</taxon>
    </lineage>
</organism>